<dbReference type="Pfam" id="PF02321">
    <property type="entry name" value="OEP"/>
    <property type="match status" value="2"/>
</dbReference>
<dbReference type="KEGG" id="rdi:CMV14_23300"/>
<reference evidence="4 5" key="1">
    <citation type="submission" date="2017-09" db="EMBL/GenBank/DDBJ databases">
        <title>The Catabolism of 3,6-Dichlorosalicylic acid is Initiated by the Cytochrome P450 Monooxygenase DsmABC in Rhizorhabdus dicambivorans Ndbn-20.</title>
        <authorList>
            <person name="Na L."/>
        </authorList>
    </citation>
    <scope>NUCLEOTIDE SEQUENCE [LARGE SCALE GENOMIC DNA]</scope>
    <source>
        <strain evidence="4 5">Ndbn-20m</strain>
    </source>
</reference>
<proteinExistence type="inferred from homology"/>
<dbReference type="Gene3D" id="2.20.200.10">
    <property type="entry name" value="Outer membrane efflux proteins (OEP)"/>
    <property type="match status" value="1"/>
</dbReference>
<feature type="signal peptide" evidence="2">
    <location>
        <begin position="1"/>
        <end position="22"/>
    </location>
</feature>
<dbReference type="EMBL" id="NWUF01000009">
    <property type="protein sequence ID" value="PCE42156.1"/>
    <property type="molecule type" value="Genomic_DNA"/>
</dbReference>
<protein>
    <submittedName>
        <fullName evidence="4">Transporter</fullName>
    </submittedName>
</protein>
<accession>A0A2A4FWR3</accession>
<dbReference type="PANTHER" id="PTHR30203">
    <property type="entry name" value="OUTER MEMBRANE CATION EFFLUX PROTEIN"/>
    <property type="match status" value="1"/>
</dbReference>
<keyword evidence="2" id="KW-0472">Membrane</keyword>
<keyword evidence="2" id="KW-0812">Transmembrane</keyword>
<feature type="chain" id="PRO_5011821469" evidence="2">
    <location>
        <begin position="23"/>
        <end position="474"/>
    </location>
</feature>
<evidence type="ECO:0000313" key="5">
    <source>
        <dbReference type="Proteomes" id="UP000218934"/>
    </source>
</evidence>
<dbReference type="Proteomes" id="UP000218934">
    <property type="component" value="Unassembled WGS sequence"/>
</dbReference>
<name>A0A2A4FWR3_9SPHN</name>
<dbReference type="Gene3D" id="1.20.1600.10">
    <property type="entry name" value="Outer membrane efflux proteins (OEP)"/>
    <property type="match status" value="1"/>
</dbReference>
<evidence type="ECO:0000256" key="1">
    <source>
        <dbReference type="ARBA" id="ARBA00007613"/>
    </source>
</evidence>
<keyword evidence="5" id="KW-1185">Reference proteome</keyword>
<dbReference type="AlphaFoldDB" id="A0A2A4FWR3"/>
<dbReference type="GO" id="GO:0005886">
    <property type="term" value="C:plasma membrane"/>
    <property type="evidence" value="ECO:0007669"/>
    <property type="project" value="UniProtKB-SubCell"/>
</dbReference>
<keyword evidence="2" id="KW-0564">Palmitate</keyword>
<dbReference type="OrthoDB" id="7181739at2"/>
<sequence>MIRRAVLLLPVLALPACSLAPAYKRPTPAIPAALPDAGQTAEPAPASLSYRDVFRDQRLATLIDQALANNQDLKAALANVESARALVTVTRADLLPQLDANAGVTTGDSSNATRGNIGNGNAGGGGTGGRRTSYSANLGVSWEIDLFGRLRSLNDAAFNQYLGTDAARRGTKLSVVAGVANAWLTLAADRSLLAVARDTRTSAARSVELTRALLQGGVAPRTSLRQAETVLSQAEADEASLETAVAQDRNALELLVGAPVADELLPASIESLDGTLAEAPAGLDSSILLRRPDVVQAEYGLRAANARIGAARAAFFPRIGLTALAGFASSALSSLFDNGAFNWSVAPSATLPIFDGGANLGNLRYSRAQRDLALATYQNAIQSAFRDVADALARRATIDRQLAASTRLDAAARDSLFLANARFREGVDPYLNLLDAQRTAYGAARSLAQTRLLKAQNLVTLYQSLGGDELIDAR</sequence>
<comment type="subcellular location">
    <subcellularLocation>
        <location evidence="2">Cell membrane</location>
        <topology evidence="2">Lipid-anchor</topology>
    </subcellularLocation>
</comment>
<dbReference type="RefSeq" id="WP_066968725.1">
    <property type="nucleotide sequence ID" value="NZ_CP023449.1"/>
</dbReference>
<gene>
    <name evidence="4" type="ORF">COO09_10990</name>
</gene>
<comment type="caution">
    <text evidence="4">The sequence shown here is derived from an EMBL/GenBank/DDBJ whole genome shotgun (WGS) entry which is preliminary data.</text>
</comment>
<feature type="region of interest" description="Disordered" evidence="3">
    <location>
        <begin position="104"/>
        <end position="129"/>
    </location>
</feature>
<dbReference type="SUPFAM" id="SSF56954">
    <property type="entry name" value="Outer membrane efflux proteins (OEP)"/>
    <property type="match status" value="1"/>
</dbReference>
<dbReference type="NCBIfam" id="TIGR01845">
    <property type="entry name" value="outer_NodT"/>
    <property type="match status" value="1"/>
</dbReference>
<keyword evidence="2" id="KW-0732">Signal</keyword>
<evidence type="ECO:0000313" key="4">
    <source>
        <dbReference type="EMBL" id="PCE42156.1"/>
    </source>
</evidence>
<dbReference type="InterPro" id="IPR003423">
    <property type="entry name" value="OMP_efflux"/>
</dbReference>
<dbReference type="PANTHER" id="PTHR30203:SF32">
    <property type="entry name" value="CATION EFFLUX SYSTEM PROTEIN CUSC"/>
    <property type="match status" value="1"/>
</dbReference>
<keyword evidence="2" id="KW-1134">Transmembrane beta strand</keyword>
<comment type="similarity">
    <text evidence="1 2">Belongs to the outer membrane factor (OMF) (TC 1.B.17) family.</text>
</comment>
<evidence type="ECO:0000256" key="3">
    <source>
        <dbReference type="SAM" id="MobiDB-lite"/>
    </source>
</evidence>
<keyword evidence="2" id="KW-0449">Lipoprotein</keyword>
<evidence type="ECO:0000256" key="2">
    <source>
        <dbReference type="RuleBase" id="RU362097"/>
    </source>
</evidence>
<organism evidence="4 5">
    <name type="scientific">Rhizorhabdus dicambivorans</name>
    <dbReference type="NCBI Taxonomy" id="1850238"/>
    <lineage>
        <taxon>Bacteria</taxon>
        <taxon>Pseudomonadati</taxon>
        <taxon>Pseudomonadota</taxon>
        <taxon>Alphaproteobacteria</taxon>
        <taxon>Sphingomonadales</taxon>
        <taxon>Sphingomonadaceae</taxon>
        <taxon>Rhizorhabdus</taxon>
    </lineage>
</organism>
<feature type="compositionally biased region" description="Gly residues" evidence="3">
    <location>
        <begin position="117"/>
        <end position="129"/>
    </location>
</feature>
<dbReference type="InterPro" id="IPR010131">
    <property type="entry name" value="MdtP/NodT-like"/>
</dbReference>
<dbReference type="GO" id="GO:0015562">
    <property type="term" value="F:efflux transmembrane transporter activity"/>
    <property type="evidence" value="ECO:0007669"/>
    <property type="project" value="InterPro"/>
</dbReference>